<evidence type="ECO:0000313" key="4">
    <source>
        <dbReference type="EMBL" id="KAH7120985.1"/>
    </source>
</evidence>
<keyword evidence="2" id="KW-0521">NADP</keyword>
<dbReference type="PANTHER" id="PTHR42748:SF25">
    <property type="entry name" value="NMRA FAMILY PROTEIN"/>
    <property type="match status" value="1"/>
</dbReference>
<dbReference type="Gene3D" id="3.90.25.10">
    <property type="entry name" value="UDP-galactose 4-epimerase, domain 1"/>
    <property type="match status" value="1"/>
</dbReference>
<dbReference type="Gene3D" id="3.40.50.720">
    <property type="entry name" value="NAD(P)-binding Rossmann-like Domain"/>
    <property type="match status" value="1"/>
</dbReference>
<dbReference type="InterPro" id="IPR008030">
    <property type="entry name" value="NmrA-like"/>
</dbReference>
<dbReference type="PANTHER" id="PTHR42748">
    <property type="entry name" value="NITROGEN METABOLITE REPRESSION PROTEIN NMRA FAMILY MEMBER"/>
    <property type="match status" value="1"/>
</dbReference>
<protein>
    <submittedName>
        <fullName evidence="4">NmrA family protein</fullName>
    </submittedName>
</protein>
<reference evidence="4" key="1">
    <citation type="journal article" date="2021" name="Nat. Commun.">
        <title>Genetic determinants of endophytism in the Arabidopsis root mycobiome.</title>
        <authorList>
            <person name="Mesny F."/>
            <person name="Miyauchi S."/>
            <person name="Thiergart T."/>
            <person name="Pickel B."/>
            <person name="Atanasova L."/>
            <person name="Karlsson M."/>
            <person name="Huettel B."/>
            <person name="Barry K.W."/>
            <person name="Haridas S."/>
            <person name="Chen C."/>
            <person name="Bauer D."/>
            <person name="Andreopoulos W."/>
            <person name="Pangilinan J."/>
            <person name="LaButti K."/>
            <person name="Riley R."/>
            <person name="Lipzen A."/>
            <person name="Clum A."/>
            <person name="Drula E."/>
            <person name="Henrissat B."/>
            <person name="Kohler A."/>
            <person name="Grigoriev I.V."/>
            <person name="Martin F.M."/>
            <person name="Hacquard S."/>
        </authorList>
    </citation>
    <scope>NUCLEOTIDE SEQUENCE</scope>
    <source>
        <strain evidence="4">MPI-CAGE-CH-0243</strain>
    </source>
</reference>
<evidence type="ECO:0000259" key="3">
    <source>
        <dbReference type="Pfam" id="PF05368"/>
    </source>
</evidence>
<gene>
    <name evidence="4" type="ORF">B0J11DRAFT_533070</name>
</gene>
<sequence>MSKAILITGATGKQGGSVLKRLASDSSTSSQFTLLAVTRNASSASAQKLANRYPSVKIVQGDLNDTPALFSAAKSALREANKPDQIWGVYSVQISLGPGITVESEISQGKALIDESAKQGVKHFVYSSVERGGNEKSFTNETPIPHFQTKYVIEQHLLEQAGKKGERMGWTILRPVAFMDNLAPGMPTKVFLAAMRDTLQGKSLQWVSVEDIGIFGAKAFRDPEKWNARAEGLAGDELTFEEMSGCFERVTGYPAPATYGILGSVLMWAVTEVKIMLTWFSTDGYGVDVQKLKEEEPELCGFERWLRERSGWAINK</sequence>
<comment type="similarity">
    <text evidence="1">Belongs to the NmrA-type oxidoreductase family.</text>
</comment>
<dbReference type="SUPFAM" id="SSF51735">
    <property type="entry name" value="NAD(P)-binding Rossmann-fold domains"/>
    <property type="match status" value="1"/>
</dbReference>
<evidence type="ECO:0000313" key="5">
    <source>
        <dbReference type="Proteomes" id="UP000700596"/>
    </source>
</evidence>
<dbReference type="Proteomes" id="UP000700596">
    <property type="component" value="Unassembled WGS sequence"/>
</dbReference>
<dbReference type="EMBL" id="JAGMWT010000010">
    <property type="protein sequence ID" value="KAH7120985.1"/>
    <property type="molecule type" value="Genomic_DNA"/>
</dbReference>
<keyword evidence="5" id="KW-1185">Reference proteome</keyword>
<comment type="caution">
    <text evidence="4">The sequence shown here is derived from an EMBL/GenBank/DDBJ whole genome shotgun (WGS) entry which is preliminary data.</text>
</comment>
<dbReference type="Pfam" id="PF05368">
    <property type="entry name" value="NmrA"/>
    <property type="match status" value="1"/>
</dbReference>
<evidence type="ECO:0000256" key="1">
    <source>
        <dbReference type="ARBA" id="ARBA00006328"/>
    </source>
</evidence>
<feature type="domain" description="NmrA-like" evidence="3">
    <location>
        <begin position="1"/>
        <end position="260"/>
    </location>
</feature>
<accession>A0A9P9DK65</accession>
<dbReference type="InterPro" id="IPR036291">
    <property type="entry name" value="NAD(P)-bd_dom_sf"/>
</dbReference>
<dbReference type="GO" id="GO:0005634">
    <property type="term" value="C:nucleus"/>
    <property type="evidence" value="ECO:0007669"/>
    <property type="project" value="TreeGrafter"/>
</dbReference>
<proteinExistence type="inferred from homology"/>
<dbReference type="OrthoDB" id="9997102at2759"/>
<dbReference type="InterPro" id="IPR051164">
    <property type="entry name" value="NmrA-like_oxidored"/>
</dbReference>
<evidence type="ECO:0000256" key="2">
    <source>
        <dbReference type="ARBA" id="ARBA00022857"/>
    </source>
</evidence>
<dbReference type="AlphaFoldDB" id="A0A9P9DK65"/>
<name>A0A9P9DK65_9PLEO</name>
<organism evidence="4 5">
    <name type="scientific">Dendryphion nanum</name>
    <dbReference type="NCBI Taxonomy" id="256645"/>
    <lineage>
        <taxon>Eukaryota</taxon>
        <taxon>Fungi</taxon>
        <taxon>Dikarya</taxon>
        <taxon>Ascomycota</taxon>
        <taxon>Pezizomycotina</taxon>
        <taxon>Dothideomycetes</taxon>
        <taxon>Pleosporomycetidae</taxon>
        <taxon>Pleosporales</taxon>
        <taxon>Torulaceae</taxon>
        <taxon>Dendryphion</taxon>
    </lineage>
</organism>